<evidence type="ECO:0000313" key="3">
    <source>
        <dbReference type="EMBL" id="GGU64830.1"/>
    </source>
</evidence>
<dbReference type="EMBL" id="BLLO01000014">
    <property type="protein sequence ID" value="GFH76789.1"/>
    <property type="molecule type" value="Genomic_DNA"/>
</dbReference>
<keyword evidence="4" id="KW-1185">Reference proteome</keyword>
<dbReference type="Proteomes" id="UP000480804">
    <property type="component" value="Unassembled WGS sequence"/>
</dbReference>
<sequence length="134" mass="13357">MIEVIAAMAGTGPHRSRQLSSARAMGSKGRLSGFGTGTTLPAGHIAVSPVSPFGRSGLPGRAAGGLGPGGGADRGDLPRGAAASPLTWAVPVRRSPGRARPRRAAPVFRGPRGLGGPPLRTSVRPPKEAGECPG</sequence>
<evidence type="ECO:0000313" key="2">
    <source>
        <dbReference type="EMBL" id="GFH76789.1"/>
    </source>
</evidence>
<accession>A0A8H9HKP0</accession>
<evidence type="ECO:0000313" key="5">
    <source>
        <dbReference type="Proteomes" id="UP000660975"/>
    </source>
</evidence>
<organism evidence="3 5">
    <name type="scientific">Streptomyces gougerotii</name>
    <dbReference type="NCBI Taxonomy" id="53448"/>
    <lineage>
        <taxon>Bacteria</taxon>
        <taxon>Bacillati</taxon>
        <taxon>Actinomycetota</taxon>
        <taxon>Actinomycetes</taxon>
        <taxon>Kitasatosporales</taxon>
        <taxon>Streptomycetaceae</taxon>
        <taxon>Streptomyces</taxon>
        <taxon>Streptomyces diastaticus group</taxon>
    </lineage>
</organism>
<reference evidence="2 4" key="2">
    <citation type="submission" date="2020-02" db="EMBL/GenBank/DDBJ databases">
        <title>Whole genome shotgun sequence of Streptomyces gougerotii NBRC 13043.</title>
        <authorList>
            <person name="Ichikawa N."/>
            <person name="Komaki H."/>
            <person name="Tamura T."/>
        </authorList>
    </citation>
    <scope>NUCLEOTIDE SEQUENCE [LARGE SCALE GENOMIC DNA]</scope>
    <source>
        <strain evidence="2 4">NBRC 13043</strain>
    </source>
</reference>
<feature type="compositionally biased region" description="Low complexity" evidence="1">
    <location>
        <begin position="78"/>
        <end position="94"/>
    </location>
</feature>
<gene>
    <name evidence="3" type="ORF">GCM10010227_17910</name>
    <name evidence="2" type="ORF">Sgou_14590</name>
</gene>
<comment type="caution">
    <text evidence="3">The sequence shown here is derived from an EMBL/GenBank/DDBJ whole genome shotgun (WGS) entry which is preliminary data.</text>
</comment>
<protein>
    <submittedName>
        <fullName evidence="3">Uncharacterized protein</fullName>
    </submittedName>
</protein>
<name>A0A8H9HKP0_9ACTN</name>
<feature type="compositionally biased region" description="Gly residues" evidence="1">
    <location>
        <begin position="62"/>
        <end position="72"/>
    </location>
</feature>
<evidence type="ECO:0000256" key="1">
    <source>
        <dbReference type="SAM" id="MobiDB-lite"/>
    </source>
</evidence>
<feature type="compositionally biased region" description="Basic and acidic residues" evidence="1">
    <location>
        <begin position="125"/>
        <end position="134"/>
    </location>
</feature>
<proteinExistence type="predicted"/>
<feature type="region of interest" description="Disordered" evidence="1">
    <location>
        <begin position="9"/>
        <end position="37"/>
    </location>
</feature>
<reference evidence="3" key="3">
    <citation type="submission" date="2020-09" db="EMBL/GenBank/DDBJ databases">
        <authorList>
            <person name="Sun Q."/>
            <person name="Ohkuma M."/>
        </authorList>
    </citation>
    <scope>NUCLEOTIDE SEQUENCE</scope>
    <source>
        <strain evidence="3">JCM 4136</strain>
    </source>
</reference>
<dbReference type="EMBL" id="BMSC01000004">
    <property type="protein sequence ID" value="GGU64830.1"/>
    <property type="molecule type" value="Genomic_DNA"/>
</dbReference>
<dbReference type="AlphaFoldDB" id="A0A8H9HKP0"/>
<evidence type="ECO:0000313" key="4">
    <source>
        <dbReference type="Proteomes" id="UP000480804"/>
    </source>
</evidence>
<dbReference type="Proteomes" id="UP000660975">
    <property type="component" value="Unassembled WGS sequence"/>
</dbReference>
<feature type="region of interest" description="Disordered" evidence="1">
    <location>
        <begin position="51"/>
        <end position="134"/>
    </location>
</feature>
<reference evidence="3" key="1">
    <citation type="journal article" date="2014" name="Int. J. Syst. Evol. Microbiol.">
        <title>Complete genome sequence of Corynebacterium casei LMG S-19264T (=DSM 44701T), isolated from a smear-ripened cheese.</title>
        <authorList>
            <consortium name="US DOE Joint Genome Institute (JGI-PGF)"/>
            <person name="Walter F."/>
            <person name="Albersmeier A."/>
            <person name="Kalinowski J."/>
            <person name="Ruckert C."/>
        </authorList>
    </citation>
    <scope>NUCLEOTIDE SEQUENCE</scope>
    <source>
        <strain evidence="3">JCM 4136</strain>
    </source>
</reference>